<keyword evidence="3" id="KW-1185">Reference proteome</keyword>
<sequence>MNKLEHLQRLSVEGKNQELVTAITQCSCKELRSFIGQLGISVRSKDYAIYNNKAGYADLLSQILTCKTEHKPLPTTKTRKTKNCNLRLVNVLFGEVLASVVDAMNAEPTQTALDSDQTAEKNPFWENAKAQFVSASAENARVVFQENCFAGFELGSPVHHSSEKLWKMWRELRAAYTSAAARFERSGDPDAEFLTFCRNRVDVYYLRCWLNVKPHLLVSVNGKLPGDGRSFVKSGDVGEEEISEKSRKRQSQRVLSVGESATRNDRQQRAQLVKSIQGASETLKTVRDAGLGEEVEEVVRGELAMYAKRLKNMQEETLTLC</sequence>
<evidence type="ECO:0000256" key="1">
    <source>
        <dbReference type="SAM" id="MobiDB-lite"/>
    </source>
</evidence>
<dbReference type="Proteomes" id="UP000694044">
    <property type="component" value="Unassembled WGS sequence"/>
</dbReference>
<evidence type="ECO:0000313" key="3">
    <source>
        <dbReference type="Proteomes" id="UP000694044"/>
    </source>
</evidence>
<comment type="caution">
    <text evidence="2">The sequence shown here is derived from an EMBL/GenBank/DDBJ whole genome shotgun (WGS) entry which is preliminary data.</text>
</comment>
<evidence type="ECO:0000313" key="2">
    <source>
        <dbReference type="EMBL" id="KAG7387117.1"/>
    </source>
</evidence>
<dbReference type="AlphaFoldDB" id="A0A8T1W0J4"/>
<name>A0A8T1W0J4_9STRA</name>
<proteinExistence type="predicted"/>
<protein>
    <submittedName>
        <fullName evidence="2">Uncharacterized protein</fullName>
    </submittedName>
</protein>
<accession>A0A8T1W0J4</accession>
<gene>
    <name evidence="2" type="ORF">PHYPSEUDO_014637</name>
</gene>
<reference evidence="2" key="1">
    <citation type="submission" date="2021-02" db="EMBL/GenBank/DDBJ databases">
        <authorList>
            <person name="Palmer J.M."/>
        </authorList>
    </citation>
    <scope>NUCLEOTIDE SEQUENCE</scope>
    <source>
        <strain evidence="2">SCRP734</strain>
    </source>
</reference>
<dbReference type="OrthoDB" id="105746at2759"/>
<dbReference type="EMBL" id="JAGDFM010000085">
    <property type="protein sequence ID" value="KAG7387117.1"/>
    <property type="molecule type" value="Genomic_DNA"/>
</dbReference>
<organism evidence="2 3">
    <name type="scientific">Phytophthora pseudosyringae</name>
    <dbReference type="NCBI Taxonomy" id="221518"/>
    <lineage>
        <taxon>Eukaryota</taxon>
        <taxon>Sar</taxon>
        <taxon>Stramenopiles</taxon>
        <taxon>Oomycota</taxon>
        <taxon>Peronosporomycetes</taxon>
        <taxon>Peronosporales</taxon>
        <taxon>Peronosporaceae</taxon>
        <taxon>Phytophthora</taxon>
    </lineage>
</organism>
<feature type="region of interest" description="Disordered" evidence="1">
    <location>
        <begin position="230"/>
        <end position="268"/>
    </location>
</feature>